<feature type="non-terminal residue" evidence="5">
    <location>
        <position position="884"/>
    </location>
</feature>
<feature type="compositionally biased region" description="Low complexity" evidence="2">
    <location>
        <begin position="28"/>
        <end position="38"/>
    </location>
</feature>
<reference evidence="5 6" key="1">
    <citation type="submission" date="2024-09" db="EMBL/GenBank/DDBJ databases">
        <title>Rethinking Asexuality: The Enigmatic Case of Functional Sexual Genes in Lepraria (Stereocaulaceae).</title>
        <authorList>
            <person name="Doellman M."/>
            <person name="Sun Y."/>
            <person name="Barcenas-Pena A."/>
            <person name="Lumbsch H.T."/>
            <person name="Grewe F."/>
        </authorList>
    </citation>
    <scope>NUCLEOTIDE SEQUENCE [LARGE SCALE GENOMIC DNA]</scope>
    <source>
        <strain evidence="5 6">Grewe 0041</strain>
    </source>
</reference>
<dbReference type="Pfam" id="PF24809">
    <property type="entry name" value="DUF7708"/>
    <property type="match status" value="1"/>
</dbReference>
<evidence type="ECO:0008006" key="7">
    <source>
        <dbReference type="Google" id="ProtNLM"/>
    </source>
</evidence>
<dbReference type="PANTHER" id="PTHR10039:SF17">
    <property type="entry name" value="FUNGAL STAND N-TERMINAL GOODBYE DOMAIN-CONTAINING PROTEIN-RELATED"/>
    <property type="match status" value="1"/>
</dbReference>
<proteinExistence type="predicted"/>
<evidence type="ECO:0000259" key="4">
    <source>
        <dbReference type="Pfam" id="PF24883"/>
    </source>
</evidence>
<feature type="region of interest" description="Disordered" evidence="2">
    <location>
        <begin position="74"/>
        <end position="93"/>
    </location>
</feature>
<dbReference type="InterPro" id="IPR056125">
    <property type="entry name" value="DUF7708"/>
</dbReference>
<evidence type="ECO:0000256" key="2">
    <source>
        <dbReference type="SAM" id="MobiDB-lite"/>
    </source>
</evidence>
<keyword evidence="1" id="KW-0677">Repeat</keyword>
<accession>A0ABR4AXN1</accession>
<feature type="domain" description="Nephrocystin 3-like N-terminal" evidence="4">
    <location>
        <begin position="380"/>
        <end position="545"/>
    </location>
</feature>
<organism evidence="5 6">
    <name type="scientific">Lepraria finkii</name>
    <dbReference type="NCBI Taxonomy" id="1340010"/>
    <lineage>
        <taxon>Eukaryota</taxon>
        <taxon>Fungi</taxon>
        <taxon>Dikarya</taxon>
        <taxon>Ascomycota</taxon>
        <taxon>Pezizomycotina</taxon>
        <taxon>Lecanoromycetes</taxon>
        <taxon>OSLEUM clade</taxon>
        <taxon>Lecanoromycetidae</taxon>
        <taxon>Lecanorales</taxon>
        <taxon>Lecanorineae</taxon>
        <taxon>Stereocaulaceae</taxon>
        <taxon>Lepraria</taxon>
    </lineage>
</organism>
<feature type="region of interest" description="Disordered" evidence="2">
    <location>
        <begin position="23"/>
        <end position="42"/>
    </location>
</feature>
<protein>
    <recommendedName>
        <fullName evidence="7">NACHT domain-containing protein</fullName>
    </recommendedName>
</protein>
<feature type="compositionally biased region" description="Polar residues" evidence="2">
    <location>
        <begin position="82"/>
        <end position="93"/>
    </location>
</feature>
<dbReference type="InterPro" id="IPR027417">
    <property type="entry name" value="P-loop_NTPase"/>
</dbReference>
<comment type="caution">
    <text evidence="5">The sequence shown here is derived from an EMBL/GenBank/DDBJ whole genome shotgun (WGS) entry which is preliminary data.</text>
</comment>
<evidence type="ECO:0000313" key="5">
    <source>
        <dbReference type="EMBL" id="KAL2050414.1"/>
    </source>
</evidence>
<dbReference type="InterPro" id="IPR056884">
    <property type="entry name" value="NPHP3-like_N"/>
</dbReference>
<feature type="domain" description="DUF7708" evidence="3">
    <location>
        <begin position="167"/>
        <end position="290"/>
    </location>
</feature>
<sequence length="884" mass="99268">MSGNPTPPVKTSRWQRVLAHLTFRGRTSSPSPSPLSRSNQTVTSSTAQITNSSSTQAVSLSTAPAGPVLTDLLTAGAPPLSSPQATSTPSSNPNLLYNVLKRLSDDDRATLQDYMFHNASDIDLALEQALAAAKEKQRCCIEKRWTFTFTGRTVVVKEEADKVVGWLNRFTAVGDVVANVDPVHVGLPWAGIRLLLEAAVSEANQMTSLLVGCEIALYMANRLRAYIEFLRQLPTPLTRTNFETAVTELYAHVLGFLARAIRIYQTSTPHRALHAFWTNGDIVDFEKACNELGIRVETEASNCDRTLGAQDREWIGKLKQDLQRVLEEVKQSHRLQESLDRLETKIDLDKLPYAKGAMYNSYGDDHITCHPATRVDLLHEIYDWARYPHSKSIFWLSGCAGIGKSTISRTVAKWVAGQGGLGGVDLGASFFFKRGEGDRGSASRFFPTITRELVLKIPGLDAFVAEVVTQDPLIFDKALGEQFDKLIYQPLRQLKFIANGSSTFIVIVDALDECEKERDVKAIIDLWSRLAHLTTVRLKLFLTSRPELPIRLGFRNISTAVHQDMVLQDAVPHTTIRHDILIFLEDAFGKIRNSYNLDPLSGTPLDRDWPGDKRLQALVDMAVPLFIIAATVYRFVNDSDWDPRERLETILQFPSIGKSEQMAQTYLPVLTQLSARLKNSHDKEKLHQEFRMIVGSIVLLAEPLSIQSLAVILNISPDTIALRLRPLHSVLRIPTDSDTPIRTLHLSFNEFLLSNQLQLEPFGVNGQATHCMLLSKCLQLLSRPGGLQENLCKLEYPGKPRREIGQTTINDRLSPAFQYACRYWIQHVAYGELEIHDQDDVHMFLQKHFLHWLEAMSLMNRLAEVIEQIRMLQSLVSSNDSSYL</sequence>
<keyword evidence="6" id="KW-1185">Reference proteome</keyword>
<gene>
    <name evidence="5" type="ORF">ABVK25_009386</name>
</gene>
<dbReference type="PANTHER" id="PTHR10039">
    <property type="entry name" value="AMELOGENIN"/>
    <property type="match status" value="1"/>
</dbReference>
<evidence type="ECO:0000259" key="3">
    <source>
        <dbReference type="Pfam" id="PF24809"/>
    </source>
</evidence>
<name>A0ABR4AXN1_9LECA</name>
<evidence type="ECO:0000313" key="6">
    <source>
        <dbReference type="Proteomes" id="UP001590951"/>
    </source>
</evidence>
<dbReference type="SUPFAM" id="SSF52540">
    <property type="entry name" value="P-loop containing nucleoside triphosphate hydrolases"/>
    <property type="match status" value="1"/>
</dbReference>
<dbReference type="Pfam" id="PF24883">
    <property type="entry name" value="NPHP3_N"/>
    <property type="match status" value="1"/>
</dbReference>
<dbReference type="Gene3D" id="3.40.50.300">
    <property type="entry name" value="P-loop containing nucleotide triphosphate hydrolases"/>
    <property type="match status" value="1"/>
</dbReference>
<dbReference type="EMBL" id="JBHFEH010000048">
    <property type="protein sequence ID" value="KAL2050414.1"/>
    <property type="molecule type" value="Genomic_DNA"/>
</dbReference>
<evidence type="ECO:0000256" key="1">
    <source>
        <dbReference type="ARBA" id="ARBA00022737"/>
    </source>
</evidence>
<dbReference type="Proteomes" id="UP001590951">
    <property type="component" value="Unassembled WGS sequence"/>
</dbReference>